<keyword evidence="2" id="KW-0732">Signal</keyword>
<dbReference type="Proteomes" id="UP000271469">
    <property type="component" value="Chromosome"/>
</dbReference>
<sequence length="757" mass="79111">MRGWYRVIGLCAAVVALCTSWAAGPADAAPDVGRGAGSVTQAYLLGATPGAAVTLDDAAGHVAGAGRVDEFGSFLVRDLTPGSGYRFRVNGLSGNSFAVLDGVTPPSSSLFRQSLRPGLNYIRVRDGISLAAVVRLPPGKTMADGPFPTVIEYSGYQTAAPNDFLLGALGSLVKRPDPLAPAISTMFGGIVAPTAGFATVNVQMRGSGCSGGAFDLFDYPTTYDGYDVVETVARQPWVAHHKVGMVGISFSGISQISVAATRPPGLAAIAPMSITDDLYSTGFPGGIFNTGFANSWLVERQEHARPAPDGGQPYARELIRRGDRACAANQRLRLQTQNIEDLIAQNPTRTPALFDHRSPAHWASKITVPVFLSGALQDEQTGPQWTSVIDELRGNRNVWVKAVNGAHFDSADPQILGPWNEFLNIFVAQRVPRDNPALVALAPVLYEATTGTPGRPLVTSRFPAAPSVAAARAAFARDPRVQVFFGSGTDTSSIAGPGNLSAPWSAGFGAWPPASVASGTRLSLDVGGRLTSAPARPSSIAFRPDPAARPGGTLDVVGPSQLPWKALPPYHWTSVPGRSGVGFVTAPRQSDAVAVGPASLDLRLASSAPDTDLQATISEVRPDGRETYVTSGYLRASLRKVNSAATALNPTRDWTSSQPLAAGFQTVRIALNPIAHAFRSGSRIRVTITAPGGDRTSWRFATPPTGGRVVDTIALGSGGSTLVLPIVPGLRAGTPLGVCDGLRGQPCRSYARAFNGG</sequence>
<dbReference type="InterPro" id="IPR029058">
    <property type="entry name" value="AB_hydrolase_fold"/>
</dbReference>
<evidence type="ECO:0000256" key="2">
    <source>
        <dbReference type="SAM" id="SignalP"/>
    </source>
</evidence>
<dbReference type="NCBIfam" id="TIGR00976">
    <property type="entry name" value="CocE_NonD"/>
    <property type="match status" value="1"/>
</dbReference>
<dbReference type="Pfam" id="PF08530">
    <property type="entry name" value="PepX_C"/>
    <property type="match status" value="1"/>
</dbReference>
<protein>
    <submittedName>
        <fullName evidence="4">Serine esterase</fullName>
        <ecNumber evidence="4">3.1.1.-</ecNumber>
    </submittedName>
</protein>
<dbReference type="EC" id="3.1.1.-" evidence="4"/>
<gene>
    <name evidence="4" type="ORF">D7316_01837</name>
</gene>
<dbReference type="InterPro" id="IPR008979">
    <property type="entry name" value="Galactose-bd-like_sf"/>
</dbReference>
<dbReference type="EMBL" id="CP033972">
    <property type="protein sequence ID" value="AZG45242.1"/>
    <property type="molecule type" value="Genomic_DNA"/>
</dbReference>
<keyword evidence="5" id="KW-1185">Reference proteome</keyword>
<dbReference type="RefSeq" id="WP_124711219.1">
    <property type="nucleotide sequence ID" value="NZ_CP033972.1"/>
</dbReference>
<dbReference type="OrthoDB" id="5240615at2"/>
<dbReference type="Gene3D" id="2.60.120.260">
    <property type="entry name" value="Galactose-binding domain-like"/>
    <property type="match status" value="1"/>
</dbReference>
<dbReference type="AlphaFoldDB" id="A0A3G8JL15"/>
<evidence type="ECO:0000313" key="5">
    <source>
        <dbReference type="Proteomes" id="UP000271469"/>
    </source>
</evidence>
<feature type="chain" id="PRO_5018298072" evidence="2">
    <location>
        <begin position="29"/>
        <end position="757"/>
    </location>
</feature>
<evidence type="ECO:0000259" key="3">
    <source>
        <dbReference type="SMART" id="SM00939"/>
    </source>
</evidence>
<reference evidence="4 5" key="1">
    <citation type="submission" date="2018-11" db="EMBL/GenBank/DDBJ databases">
        <title>Gordonia insulae sp. nov., isolated from an island soil.</title>
        <authorList>
            <person name="Kim Y.S."/>
            <person name="Kim S.B."/>
        </authorList>
    </citation>
    <scope>NUCLEOTIDE SEQUENCE [LARGE SCALE GENOMIC DNA]</scope>
    <source>
        <strain evidence="4 5">MMS17-SY073</strain>
    </source>
</reference>
<organism evidence="4 5">
    <name type="scientific">Gordonia insulae</name>
    <dbReference type="NCBI Taxonomy" id="2420509"/>
    <lineage>
        <taxon>Bacteria</taxon>
        <taxon>Bacillati</taxon>
        <taxon>Actinomycetota</taxon>
        <taxon>Actinomycetes</taxon>
        <taxon>Mycobacteriales</taxon>
        <taxon>Gordoniaceae</taxon>
        <taxon>Gordonia</taxon>
    </lineage>
</organism>
<dbReference type="SUPFAM" id="SSF49785">
    <property type="entry name" value="Galactose-binding domain-like"/>
    <property type="match status" value="1"/>
</dbReference>
<proteinExistence type="predicted"/>
<dbReference type="KEGG" id="gom:D7316_01837"/>
<dbReference type="SUPFAM" id="SSF53474">
    <property type="entry name" value="alpha/beta-Hydrolases"/>
    <property type="match status" value="1"/>
</dbReference>
<dbReference type="InterPro" id="IPR013736">
    <property type="entry name" value="Xaa-Pro_dipept_C"/>
</dbReference>
<feature type="domain" description="Xaa-Pro dipeptidyl-peptidase C-terminal" evidence="3">
    <location>
        <begin position="420"/>
        <end position="723"/>
    </location>
</feature>
<evidence type="ECO:0000256" key="1">
    <source>
        <dbReference type="ARBA" id="ARBA00022801"/>
    </source>
</evidence>
<accession>A0A3G8JL15</accession>
<name>A0A3G8JL15_9ACTN</name>
<dbReference type="Gene3D" id="3.40.50.1820">
    <property type="entry name" value="alpha/beta hydrolase"/>
    <property type="match status" value="1"/>
</dbReference>
<dbReference type="Pfam" id="PF02129">
    <property type="entry name" value="Peptidase_S15"/>
    <property type="match status" value="1"/>
</dbReference>
<keyword evidence="1 4" id="KW-0378">Hydrolase</keyword>
<dbReference type="GO" id="GO:0008239">
    <property type="term" value="F:dipeptidyl-peptidase activity"/>
    <property type="evidence" value="ECO:0007669"/>
    <property type="project" value="InterPro"/>
</dbReference>
<dbReference type="InterPro" id="IPR005674">
    <property type="entry name" value="CocE/Ser_esterase"/>
</dbReference>
<dbReference type="InterPro" id="IPR000383">
    <property type="entry name" value="Xaa-Pro-like_dom"/>
</dbReference>
<evidence type="ECO:0000313" key="4">
    <source>
        <dbReference type="EMBL" id="AZG45242.1"/>
    </source>
</evidence>
<dbReference type="SMART" id="SM00939">
    <property type="entry name" value="PepX_C"/>
    <property type="match status" value="1"/>
</dbReference>
<feature type="signal peptide" evidence="2">
    <location>
        <begin position="1"/>
        <end position="28"/>
    </location>
</feature>